<name>E4YJX6_OIKDI</name>
<evidence type="ECO:0000256" key="8">
    <source>
        <dbReference type="ARBA" id="ARBA00022741"/>
    </source>
</evidence>
<reference evidence="11" key="1">
    <citation type="journal article" date="2010" name="Science">
        <title>Plasticity of animal genome architecture unmasked by rapid evolution of a pelagic tunicate.</title>
        <authorList>
            <person name="Denoeud F."/>
            <person name="Henriet S."/>
            <person name="Mungpakdee S."/>
            <person name="Aury J.M."/>
            <person name="Da Silva C."/>
            <person name="Brinkmann H."/>
            <person name="Mikhaleva J."/>
            <person name="Olsen L.C."/>
            <person name="Jubin C."/>
            <person name="Canestro C."/>
            <person name="Bouquet J.M."/>
            <person name="Danks G."/>
            <person name="Poulain J."/>
            <person name="Campsteijn C."/>
            <person name="Adamski M."/>
            <person name="Cross I."/>
            <person name="Yadetie F."/>
            <person name="Muffato M."/>
            <person name="Louis A."/>
            <person name="Butcher S."/>
            <person name="Tsagkogeorga G."/>
            <person name="Konrad A."/>
            <person name="Singh S."/>
            <person name="Jensen M.F."/>
            <person name="Cong E.H."/>
            <person name="Eikeseth-Otteraa H."/>
            <person name="Noel B."/>
            <person name="Anthouard V."/>
            <person name="Porcel B.M."/>
            <person name="Kachouri-Lafond R."/>
            <person name="Nishino A."/>
            <person name="Ugolini M."/>
            <person name="Chourrout P."/>
            <person name="Nishida H."/>
            <person name="Aasland R."/>
            <person name="Huzurbazar S."/>
            <person name="Westhof E."/>
            <person name="Delsuc F."/>
            <person name="Lehrach H."/>
            <person name="Reinhardt R."/>
            <person name="Weissenbach J."/>
            <person name="Roy S.W."/>
            <person name="Artiguenave F."/>
            <person name="Postlethwait J.H."/>
            <person name="Manak J.R."/>
            <person name="Thompson E.M."/>
            <person name="Jaillon O."/>
            <person name="Du Pasquier L."/>
            <person name="Boudinot P."/>
            <person name="Liberles D.A."/>
            <person name="Volff J.N."/>
            <person name="Philippe H."/>
            <person name="Lenhard B."/>
            <person name="Roest Crollius H."/>
            <person name="Wincker P."/>
            <person name="Chourrout D."/>
        </authorList>
    </citation>
    <scope>NUCLEOTIDE SEQUENCE [LARGE SCALE GENOMIC DNA]</scope>
</reference>
<protein>
    <recommendedName>
        <fullName evidence="4">uracil phosphoribosyltransferase</fullName>
        <ecNumber evidence="4">2.4.2.9</ecNumber>
    </recommendedName>
</protein>
<proteinExistence type="inferred from homology"/>
<evidence type="ECO:0000256" key="1">
    <source>
        <dbReference type="ARBA" id="ARBA00001946"/>
    </source>
</evidence>
<gene>
    <name evidence="11" type="ORF">GSOID_T00028254001</name>
</gene>
<dbReference type="GO" id="GO:0008655">
    <property type="term" value="P:pyrimidine-containing compound salvage"/>
    <property type="evidence" value="ECO:0007669"/>
    <property type="project" value="UniProtKB-ARBA"/>
</dbReference>
<evidence type="ECO:0000256" key="3">
    <source>
        <dbReference type="ARBA" id="ARBA00009516"/>
    </source>
</evidence>
<accession>E4YJX6</accession>
<dbReference type="Pfam" id="PF14681">
    <property type="entry name" value="UPRTase"/>
    <property type="match status" value="1"/>
</dbReference>
<dbReference type="EC" id="2.4.2.9" evidence="4"/>
<comment type="cofactor">
    <cofactor evidence="1">
        <name>Mg(2+)</name>
        <dbReference type="ChEBI" id="CHEBI:18420"/>
    </cofactor>
</comment>
<dbReference type="EMBL" id="FN654676">
    <property type="protein sequence ID" value="CBY35787.1"/>
    <property type="molecule type" value="Genomic_DNA"/>
</dbReference>
<dbReference type="Gene3D" id="3.40.50.2020">
    <property type="match status" value="1"/>
</dbReference>
<evidence type="ECO:0000256" key="7">
    <source>
        <dbReference type="ARBA" id="ARBA00022679"/>
    </source>
</evidence>
<evidence type="ECO:0000256" key="2">
    <source>
        <dbReference type="ARBA" id="ARBA00005180"/>
    </source>
</evidence>
<sequence>MSPNAAESVVKSDSPNAEVKFDHPNCQLCTSKNLPYLFSKIRHVDTAPKEFEFYSLRLMKLIAEDALALMADKEVDIPTPCGTWRGVAADPESEAFAVSIVRAGDSMLQAVRELVPGIPVAKILIQRDETTKEKTPVLYYKKWPKNVANKTALICDPMLATGGSVIMAIKSLLEIGIPEEKMIFVNVISCPEGLNRLGREYPSVKIVTGMVDPMLNSERFIVPGLGDYGDRFFGTVE</sequence>
<keyword evidence="5" id="KW-0021">Allosteric enzyme</keyword>
<dbReference type="InterPro" id="IPR029057">
    <property type="entry name" value="PRTase-like"/>
</dbReference>
<keyword evidence="6" id="KW-0328">Glycosyltransferase</keyword>
<evidence type="ECO:0000256" key="6">
    <source>
        <dbReference type="ARBA" id="ARBA00022676"/>
    </source>
</evidence>
<keyword evidence="9" id="KW-0342">GTP-binding</keyword>
<dbReference type="FunFam" id="3.40.50.2020:FF:000023">
    <property type="entry name" value="Probable uracil phosphoribosyltransferase"/>
    <property type="match status" value="1"/>
</dbReference>
<keyword evidence="8" id="KW-0547">Nucleotide-binding</keyword>
<evidence type="ECO:0000256" key="9">
    <source>
        <dbReference type="ARBA" id="ARBA00023134"/>
    </source>
</evidence>
<evidence type="ECO:0000256" key="5">
    <source>
        <dbReference type="ARBA" id="ARBA00022533"/>
    </source>
</evidence>
<dbReference type="InterPro" id="IPR000836">
    <property type="entry name" value="PRTase_dom"/>
</dbReference>
<dbReference type="NCBIfam" id="NF001097">
    <property type="entry name" value="PRK00129.1"/>
    <property type="match status" value="1"/>
</dbReference>
<dbReference type="Proteomes" id="UP000011014">
    <property type="component" value="Unassembled WGS sequence"/>
</dbReference>
<dbReference type="AlphaFoldDB" id="E4YJX6"/>
<evidence type="ECO:0000256" key="4">
    <source>
        <dbReference type="ARBA" id="ARBA00011894"/>
    </source>
</evidence>
<evidence type="ECO:0000259" key="10">
    <source>
        <dbReference type="Pfam" id="PF14681"/>
    </source>
</evidence>
<comment type="similarity">
    <text evidence="3">Belongs to the UPRTase family.</text>
</comment>
<feature type="domain" description="Phosphoribosyltransferase" evidence="10">
    <location>
        <begin position="36"/>
        <end position="235"/>
    </location>
</feature>
<evidence type="ECO:0000313" key="11">
    <source>
        <dbReference type="EMBL" id="CBY35787.1"/>
    </source>
</evidence>
<dbReference type="GO" id="GO:0005525">
    <property type="term" value="F:GTP binding"/>
    <property type="evidence" value="ECO:0007669"/>
    <property type="project" value="UniProtKB-KW"/>
</dbReference>
<dbReference type="CDD" id="cd06223">
    <property type="entry name" value="PRTases_typeI"/>
    <property type="match status" value="1"/>
</dbReference>
<comment type="pathway">
    <text evidence="2">Pyrimidine metabolism; UMP biosynthesis via salvage pathway; UMP from uracil: step 1/1.</text>
</comment>
<dbReference type="SUPFAM" id="SSF53271">
    <property type="entry name" value="PRTase-like"/>
    <property type="match status" value="1"/>
</dbReference>
<dbReference type="GO" id="GO:0004845">
    <property type="term" value="F:uracil phosphoribosyltransferase activity"/>
    <property type="evidence" value="ECO:0007669"/>
    <property type="project" value="UniProtKB-EC"/>
</dbReference>
<keyword evidence="7" id="KW-0808">Transferase</keyword>
<organism evidence="11">
    <name type="scientific">Oikopleura dioica</name>
    <name type="common">Tunicate</name>
    <dbReference type="NCBI Taxonomy" id="34765"/>
    <lineage>
        <taxon>Eukaryota</taxon>
        <taxon>Metazoa</taxon>
        <taxon>Chordata</taxon>
        <taxon>Tunicata</taxon>
        <taxon>Appendicularia</taxon>
        <taxon>Copelata</taxon>
        <taxon>Oikopleuridae</taxon>
        <taxon>Oikopleura</taxon>
    </lineage>
</organism>